<keyword evidence="2" id="KW-1185">Reference proteome</keyword>
<dbReference type="Proteomes" id="UP001054889">
    <property type="component" value="Unassembled WGS sequence"/>
</dbReference>
<dbReference type="AlphaFoldDB" id="A0AAV5CF25"/>
<gene>
    <name evidence="1" type="primary">ga13507</name>
    <name evidence="1" type="ORF">PR202_ga13507</name>
</gene>
<dbReference type="EMBL" id="BQKI01000006">
    <property type="protein sequence ID" value="GJM96646.1"/>
    <property type="molecule type" value="Genomic_DNA"/>
</dbReference>
<evidence type="ECO:0008006" key="3">
    <source>
        <dbReference type="Google" id="ProtNLM"/>
    </source>
</evidence>
<sequence length="299" mass="33616">MVSCIRKIDLSSDCNSDDDAAVDCTEQWLPPAVFRLEAPRSFPEHFTAAFGTKIMALHPWESEMETPLVPKGLVPACDVRTRAVSFYPRPKGYLADPVYILIDNGVLALSSRTKRRRIAHTFSVDTAQPFTEWKCRGDWVLPFTGPAHFDRDLDAWVGLSGEPKTTGYVRALNVVSANPDDDSSDGRCFPSGKLCKERLFGGNPDERQVGASLVYMGGGSKFCLVQCFSVCIDDDEDTEEEEELGMERLQLYRFRFTTFSLKYDKKGDLTIGNSRQVRYYDVPDAATESVLRDIVAFWM</sequence>
<comment type="caution">
    <text evidence="1">The sequence shown here is derived from an EMBL/GenBank/DDBJ whole genome shotgun (WGS) entry which is preliminary data.</text>
</comment>
<proteinExistence type="predicted"/>
<reference evidence="1" key="1">
    <citation type="journal article" date="2018" name="DNA Res.">
        <title>Multiple hybrid de novo genome assembly of finger millet, an orphan allotetraploid crop.</title>
        <authorList>
            <person name="Hatakeyama M."/>
            <person name="Aluri S."/>
            <person name="Balachadran M.T."/>
            <person name="Sivarajan S.R."/>
            <person name="Patrignani A."/>
            <person name="Gruter S."/>
            <person name="Poveda L."/>
            <person name="Shimizu-Inatsugi R."/>
            <person name="Baeten J."/>
            <person name="Francoijs K.J."/>
            <person name="Nataraja K.N."/>
            <person name="Reddy Y.A.N."/>
            <person name="Phadnis S."/>
            <person name="Ravikumar R.L."/>
            <person name="Schlapbach R."/>
            <person name="Sreeman S.M."/>
            <person name="Shimizu K.K."/>
        </authorList>
    </citation>
    <scope>NUCLEOTIDE SEQUENCE</scope>
</reference>
<dbReference type="PANTHER" id="PTHR33085">
    <property type="entry name" value="OS12G0113100 PROTEIN-RELATED"/>
    <property type="match status" value="1"/>
</dbReference>
<accession>A0AAV5CF25</accession>
<name>A0AAV5CF25_ELECO</name>
<dbReference type="Pfam" id="PF07893">
    <property type="entry name" value="DUF1668"/>
    <property type="match status" value="1"/>
</dbReference>
<organism evidence="1 2">
    <name type="scientific">Eleusine coracana subsp. coracana</name>
    <dbReference type="NCBI Taxonomy" id="191504"/>
    <lineage>
        <taxon>Eukaryota</taxon>
        <taxon>Viridiplantae</taxon>
        <taxon>Streptophyta</taxon>
        <taxon>Embryophyta</taxon>
        <taxon>Tracheophyta</taxon>
        <taxon>Spermatophyta</taxon>
        <taxon>Magnoliopsida</taxon>
        <taxon>Liliopsida</taxon>
        <taxon>Poales</taxon>
        <taxon>Poaceae</taxon>
        <taxon>PACMAD clade</taxon>
        <taxon>Chloridoideae</taxon>
        <taxon>Cynodonteae</taxon>
        <taxon>Eleusininae</taxon>
        <taxon>Eleusine</taxon>
    </lineage>
</organism>
<evidence type="ECO:0000313" key="2">
    <source>
        <dbReference type="Proteomes" id="UP001054889"/>
    </source>
</evidence>
<reference evidence="1" key="2">
    <citation type="submission" date="2021-12" db="EMBL/GenBank/DDBJ databases">
        <title>Resequencing data analysis of finger millet.</title>
        <authorList>
            <person name="Hatakeyama M."/>
            <person name="Aluri S."/>
            <person name="Balachadran M.T."/>
            <person name="Sivarajan S.R."/>
            <person name="Poveda L."/>
            <person name="Shimizu-Inatsugi R."/>
            <person name="Schlapbach R."/>
            <person name="Sreeman S.M."/>
            <person name="Shimizu K.K."/>
        </authorList>
    </citation>
    <scope>NUCLEOTIDE SEQUENCE</scope>
</reference>
<protein>
    <recommendedName>
        <fullName evidence="3">DUF1618 domain-containing protein</fullName>
    </recommendedName>
</protein>
<dbReference type="InterPro" id="IPR012871">
    <property type="entry name" value="DUF1668_ORYSA"/>
</dbReference>
<evidence type="ECO:0000313" key="1">
    <source>
        <dbReference type="EMBL" id="GJM96646.1"/>
    </source>
</evidence>